<organism evidence="2 3">
    <name type="scientific">Ameca splendens</name>
    <dbReference type="NCBI Taxonomy" id="208324"/>
    <lineage>
        <taxon>Eukaryota</taxon>
        <taxon>Metazoa</taxon>
        <taxon>Chordata</taxon>
        <taxon>Craniata</taxon>
        <taxon>Vertebrata</taxon>
        <taxon>Euteleostomi</taxon>
        <taxon>Actinopterygii</taxon>
        <taxon>Neopterygii</taxon>
        <taxon>Teleostei</taxon>
        <taxon>Neoteleostei</taxon>
        <taxon>Acanthomorphata</taxon>
        <taxon>Ovalentaria</taxon>
        <taxon>Atherinomorphae</taxon>
        <taxon>Cyprinodontiformes</taxon>
        <taxon>Goodeidae</taxon>
        <taxon>Ameca</taxon>
    </lineage>
</organism>
<dbReference type="EMBL" id="JAHRIP010047753">
    <property type="protein sequence ID" value="MEQ2299079.1"/>
    <property type="molecule type" value="Genomic_DNA"/>
</dbReference>
<sequence length="82" mass="8911">MDLRGFPSPAISDSRKKPEPGANPSDPIRSDPAVRGREIRDFKERLDSGPPQSVGSSSIRMSPSGSMKMGFQVLLFSCMSEL</sequence>
<evidence type="ECO:0000313" key="3">
    <source>
        <dbReference type="Proteomes" id="UP001469553"/>
    </source>
</evidence>
<protein>
    <submittedName>
        <fullName evidence="2">Uncharacterized protein</fullName>
    </submittedName>
</protein>
<feature type="compositionally biased region" description="Low complexity" evidence="1">
    <location>
        <begin position="53"/>
        <end position="63"/>
    </location>
</feature>
<dbReference type="Proteomes" id="UP001469553">
    <property type="component" value="Unassembled WGS sequence"/>
</dbReference>
<gene>
    <name evidence="2" type="ORF">AMECASPLE_011879</name>
</gene>
<accession>A0ABV0YYT9</accession>
<reference evidence="2 3" key="1">
    <citation type="submission" date="2021-06" db="EMBL/GenBank/DDBJ databases">
        <authorList>
            <person name="Palmer J.M."/>
        </authorList>
    </citation>
    <scope>NUCLEOTIDE SEQUENCE [LARGE SCALE GENOMIC DNA]</scope>
    <source>
        <strain evidence="2 3">AS_MEX2019</strain>
        <tissue evidence="2">Muscle</tissue>
    </source>
</reference>
<proteinExistence type="predicted"/>
<keyword evidence="3" id="KW-1185">Reference proteome</keyword>
<feature type="compositionally biased region" description="Basic and acidic residues" evidence="1">
    <location>
        <begin position="28"/>
        <end position="47"/>
    </location>
</feature>
<comment type="caution">
    <text evidence="2">The sequence shown here is derived from an EMBL/GenBank/DDBJ whole genome shotgun (WGS) entry which is preliminary data.</text>
</comment>
<feature type="region of interest" description="Disordered" evidence="1">
    <location>
        <begin position="1"/>
        <end position="63"/>
    </location>
</feature>
<evidence type="ECO:0000313" key="2">
    <source>
        <dbReference type="EMBL" id="MEQ2299079.1"/>
    </source>
</evidence>
<name>A0ABV0YYT9_9TELE</name>
<evidence type="ECO:0000256" key="1">
    <source>
        <dbReference type="SAM" id="MobiDB-lite"/>
    </source>
</evidence>